<dbReference type="InterPro" id="IPR050177">
    <property type="entry name" value="Lipid_A_modif_metabolic_enz"/>
</dbReference>
<sequence length="303" mass="32693">MATYLITGGAGFIGTNLVKMLLSEGHAVRVVDNYAAGKKPERILAGAEYIEGDVRNYAGILAASRGVDGIFHLAAVPRVTYSVEHPAEAHDNNVNGTLNVLLCARDAGVKRVVFSSSSAVWGDQPSYPVPEAAVPRPLSPYGLQKLVGEHYCRLFADLYGLETVVLRYFNIYGSYMDPEGAYALVIGKFLKQKREGIPLTICGDGEYYRDYTHVSDAARSNVLAMLSPRVGRGEVIEIGCGAPHSTNQVAGLVGGPSNHIEPRPGDMRYAMADVAKAKQLLNWEPKIDLATGISLLKAEWGVE</sequence>
<dbReference type="Gene3D" id="3.40.50.720">
    <property type="entry name" value="NAD(P)-binding Rossmann-like Domain"/>
    <property type="match status" value="1"/>
</dbReference>
<protein>
    <submittedName>
        <fullName evidence="2">NAD-dependent epimerase/dehydratase</fullName>
    </submittedName>
</protein>
<proteinExistence type="predicted"/>
<comment type="caution">
    <text evidence="2">The sequence shown here is derived from an EMBL/GenBank/DDBJ whole genome shotgun (WGS) entry which is preliminary data.</text>
</comment>
<evidence type="ECO:0000313" key="2">
    <source>
        <dbReference type="EMBL" id="KKW42394.1"/>
    </source>
</evidence>
<dbReference type="InterPro" id="IPR036291">
    <property type="entry name" value="NAD(P)-bd_dom_sf"/>
</dbReference>
<accession>A0A0G2BA62</accession>
<gene>
    <name evidence="2" type="ORF">UY92_C0007G0033</name>
</gene>
<dbReference type="InterPro" id="IPR001509">
    <property type="entry name" value="Epimerase_deHydtase"/>
</dbReference>
<organism evidence="2 3">
    <name type="scientific">Candidatus Magasanikbacteria bacterium GW2011_GWA2_56_11</name>
    <dbReference type="NCBI Taxonomy" id="1619044"/>
    <lineage>
        <taxon>Bacteria</taxon>
        <taxon>Candidatus Magasanikiibacteriota</taxon>
    </lineage>
</organism>
<dbReference type="Gene3D" id="3.90.25.10">
    <property type="entry name" value="UDP-galactose 4-epimerase, domain 1"/>
    <property type="match status" value="1"/>
</dbReference>
<evidence type="ECO:0000259" key="1">
    <source>
        <dbReference type="Pfam" id="PF01370"/>
    </source>
</evidence>
<feature type="domain" description="NAD-dependent epimerase/dehydratase" evidence="1">
    <location>
        <begin position="5"/>
        <end position="239"/>
    </location>
</feature>
<dbReference type="Pfam" id="PF01370">
    <property type="entry name" value="Epimerase"/>
    <property type="match status" value="1"/>
</dbReference>
<dbReference type="PANTHER" id="PTHR43245">
    <property type="entry name" value="BIFUNCTIONAL POLYMYXIN RESISTANCE PROTEIN ARNA"/>
    <property type="match status" value="1"/>
</dbReference>
<dbReference type="SUPFAM" id="SSF51735">
    <property type="entry name" value="NAD(P)-binding Rossmann-fold domains"/>
    <property type="match status" value="1"/>
</dbReference>
<dbReference type="AlphaFoldDB" id="A0A0G2BA62"/>
<dbReference type="PANTHER" id="PTHR43245:SF13">
    <property type="entry name" value="UDP-D-APIOSE_UDP-D-XYLOSE SYNTHASE 2"/>
    <property type="match status" value="1"/>
</dbReference>
<evidence type="ECO:0000313" key="3">
    <source>
        <dbReference type="Proteomes" id="UP000033870"/>
    </source>
</evidence>
<dbReference type="Proteomes" id="UP000033870">
    <property type="component" value="Unassembled WGS sequence"/>
</dbReference>
<dbReference type="STRING" id="1619044.UY92_C0007G0033"/>
<dbReference type="EMBL" id="LCRX01000007">
    <property type="protein sequence ID" value="KKW42394.1"/>
    <property type="molecule type" value="Genomic_DNA"/>
</dbReference>
<reference evidence="2 3" key="1">
    <citation type="journal article" date="2015" name="Nature">
        <title>rRNA introns, odd ribosomes, and small enigmatic genomes across a large radiation of phyla.</title>
        <authorList>
            <person name="Brown C.T."/>
            <person name="Hug L.A."/>
            <person name="Thomas B.C."/>
            <person name="Sharon I."/>
            <person name="Castelle C.J."/>
            <person name="Singh A."/>
            <person name="Wilkins M.J."/>
            <person name="Williams K.H."/>
            <person name="Banfield J.F."/>
        </authorList>
    </citation>
    <scope>NUCLEOTIDE SEQUENCE [LARGE SCALE GENOMIC DNA]</scope>
</reference>
<name>A0A0G2BA62_9BACT</name>